<dbReference type="Proteomes" id="UP001056120">
    <property type="component" value="Linkage Group LG19"/>
</dbReference>
<proteinExistence type="predicted"/>
<evidence type="ECO:0000313" key="2">
    <source>
        <dbReference type="Proteomes" id="UP001056120"/>
    </source>
</evidence>
<sequence>MKLSQFLLIIFHDKSTNHFEWVAVVAAADETKSISVTPNLSLRIQTNPCVIVLDQDPFSTTFSRLIKAYRRKEIRVLESSCIWTLLENGFVF</sequence>
<keyword evidence="2" id="KW-1185">Reference proteome</keyword>
<name>A0ACB9DBY4_9ASTR</name>
<accession>A0ACB9DBY4</accession>
<organism evidence="1 2">
    <name type="scientific">Smallanthus sonchifolius</name>
    <dbReference type="NCBI Taxonomy" id="185202"/>
    <lineage>
        <taxon>Eukaryota</taxon>
        <taxon>Viridiplantae</taxon>
        <taxon>Streptophyta</taxon>
        <taxon>Embryophyta</taxon>
        <taxon>Tracheophyta</taxon>
        <taxon>Spermatophyta</taxon>
        <taxon>Magnoliopsida</taxon>
        <taxon>eudicotyledons</taxon>
        <taxon>Gunneridae</taxon>
        <taxon>Pentapetalae</taxon>
        <taxon>asterids</taxon>
        <taxon>campanulids</taxon>
        <taxon>Asterales</taxon>
        <taxon>Asteraceae</taxon>
        <taxon>Asteroideae</taxon>
        <taxon>Heliantheae alliance</taxon>
        <taxon>Millerieae</taxon>
        <taxon>Smallanthus</taxon>
    </lineage>
</organism>
<protein>
    <submittedName>
        <fullName evidence="1">Uncharacterized protein</fullName>
    </submittedName>
</protein>
<gene>
    <name evidence="1" type="ORF">L1987_57119</name>
</gene>
<comment type="caution">
    <text evidence="1">The sequence shown here is derived from an EMBL/GenBank/DDBJ whole genome shotgun (WGS) entry which is preliminary data.</text>
</comment>
<reference evidence="2" key="1">
    <citation type="journal article" date="2022" name="Mol. Ecol. Resour.">
        <title>The genomes of chicory, endive, great burdock and yacon provide insights into Asteraceae palaeo-polyploidization history and plant inulin production.</title>
        <authorList>
            <person name="Fan W."/>
            <person name="Wang S."/>
            <person name="Wang H."/>
            <person name="Wang A."/>
            <person name="Jiang F."/>
            <person name="Liu H."/>
            <person name="Zhao H."/>
            <person name="Xu D."/>
            <person name="Zhang Y."/>
        </authorList>
    </citation>
    <scope>NUCLEOTIDE SEQUENCE [LARGE SCALE GENOMIC DNA]</scope>
    <source>
        <strain evidence="2">cv. Yunnan</strain>
    </source>
</reference>
<evidence type="ECO:0000313" key="1">
    <source>
        <dbReference type="EMBL" id="KAI3744047.1"/>
    </source>
</evidence>
<reference evidence="1 2" key="2">
    <citation type="journal article" date="2022" name="Mol. Ecol. Resour.">
        <title>The genomes of chicory, endive, great burdock and yacon provide insights into Asteraceae paleo-polyploidization history and plant inulin production.</title>
        <authorList>
            <person name="Fan W."/>
            <person name="Wang S."/>
            <person name="Wang H."/>
            <person name="Wang A."/>
            <person name="Jiang F."/>
            <person name="Liu H."/>
            <person name="Zhao H."/>
            <person name="Xu D."/>
            <person name="Zhang Y."/>
        </authorList>
    </citation>
    <scope>NUCLEOTIDE SEQUENCE [LARGE SCALE GENOMIC DNA]</scope>
    <source>
        <strain evidence="2">cv. Yunnan</strain>
        <tissue evidence="1">Leaves</tissue>
    </source>
</reference>
<dbReference type="EMBL" id="CM042036">
    <property type="protein sequence ID" value="KAI3744047.1"/>
    <property type="molecule type" value="Genomic_DNA"/>
</dbReference>